<dbReference type="Pfam" id="PF00646">
    <property type="entry name" value="F-box"/>
    <property type="match status" value="1"/>
</dbReference>
<keyword evidence="3" id="KW-1185">Reference proteome</keyword>
<dbReference type="Gene3D" id="1.20.1280.50">
    <property type="match status" value="1"/>
</dbReference>
<dbReference type="PANTHER" id="PTHR31639:SF42">
    <property type="entry name" value="OS02G0160200 PROTEIN"/>
    <property type="match status" value="1"/>
</dbReference>
<dbReference type="Proteomes" id="UP001153555">
    <property type="component" value="Unassembled WGS sequence"/>
</dbReference>
<evidence type="ECO:0000259" key="1">
    <source>
        <dbReference type="Pfam" id="PF00646"/>
    </source>
</evidence>
<evidence type="ECO:0000313" key="2">
    <source>
        <dbReference type="EMBL" id="CAA0834003.1"/>
    </source>
</evidence>
<dbReference type="AlphaFoldDB" id="A0A9N7NRK2"/>
<dbReference type="EMBL" id="CACSLK010027842">
    <property type="protein sequence ID" value="CAA0834003.1"/>
    <property type="molecule type" value="Genomic_DNA"/>
</dbReference>
<dbReference type="SUPFAM" id="SSF81383">
    <property type="entry name" value="F-box domain"/>
    <property type="match status" value="1"/>
</dbReference>
<feature type="domain" description="F-box" evidence="1">
    <location>
        <begin position="5"/>
        <end position="38"/>
    </location>
</feature>
<accession>A0A9N7NRK2</accession>
<sequence>MGDRISQLSITVLHHILCSLSQKEAVRTCLLSKQWRRIGLTRPNLKFSEKWFNNTRQHVVCIVDRTLQGYFDKNLSIHKLQLYLSSPDPPWVSSLLDKWIPMIPALNIKVFKLNFFQIVN</sequence>
<evidence type="ECO:0000313" key="3">
    <source>
        <dbReference type="Proteomes" id="UP001153555"/>
    </source>
</evidence>
<dbReference type="PANTHER" id="PTHR31639">
    <property type="entry name" value="F-BOX PROTEIN-LIKE"/>
    <property type="match status" value="1"/>
</dbReference>
<proteinExistence type="predicted"/>
<comment type="caution">
    <text evidence="2">The sequence shown here is derived from an EMBL/GenBank/DDBJ whole genome shotgun (WGS) entry which is preliminary data.</text>
</comment>
<dbReference type="OrthoDB" id="612216at2759"/>
<name>A0A9N7NRK2_STRHE</name>
<reference evidence="2" key="1">
    <citation type="submission" date="2019-12" db="EMBL/GenBank/DDBJ databases">
        <authorList>
            <person name="Scholes J."/>
        </authorList>
    </citation>
    <scope>NUCLEOTIDE SEQUENCE</scope>
</reference>
<dbReference type="InterPro" id="IPR001810">
    <property type="entry name" value="F-box_dom"/>
</dbReference>
<organism evidence="2 3">
    <name type="scientific">Striga hermonthica</name>
    <name type="common">Purple witchweed</name>
    <name type="synonym">Buchnera hermonthica</name>
    <dbReference type="NCBI Taxonomy" id="68872"/>
    <lineage>
        <taxon>Eukaryota</taxon>
        <taxon>Viridiplantae</taxon>
        <taxon>Streptophyta</taxon>
        <taxon>Embryophyta</taxon>
        <taxon>Tracheophyta</taxon>
        <taxon>Spermatophyta</taxon>
        <taxon>Magnoliopsida</taxon>
        <taxon>eudicotyledons</taxon>
        <taxon>Gunneridae</taxon>
        <taxon>Pentapetalae</taxon>
        <taxon>asterids</taxon>
        <taxon>lamiids</taxon>
        <taxon>Lamiales</taxon>
        <taxon>Orobanchaceae</taxon>
        <taxon>Buchnereae</taxon>
        <taxon>Striga</taxon>
    </lineage>
</organism>
<protein>
    <submittedName>
        <fullName evidence="2">F-box/LRR-repeat protein</fullName>
    </submittedName>
</protein>
<dbReference type="InterPro" id="IPR036047">
    <property type="entry name" value="F-box-like_dom_sf"/>
</dbReference>
<gene>
    <name evidence="2" type="ORF">SHERM_29259</name>
</gene>